<dbReference type="EMBL" id="CP119321">
    <property type="protein sequence ID" value="WEK12519.1"/>
    <property type="molecule type" value="Genomic_DNA"/>
</dbReference>
<dbReference type="SUPFAM" id="SSF52343">
    <property type="entry name" value="Ferredoxin reductase-like, C-terminal NADP-linked domain"/>
    <property type="match status" value="1"/>
</dbReference>
<dbReference type="Gene3D" id="3.40.50.80">
    <property type="entry name" value="Nucleotide-binding domain of ferredoxin-NADP reductase (FNR) module"/>
    <property type="match status" value="1"/>
</dbReference>
<evidence type="ECO:0000256" key="2">
    <source>
        <dbReference type="ARBA" id="ARBA00004141"/>
    </source>
</evidence>
<dbReference type="InterPro" id="IPR039261">
    <property type="entry name" value="FNR_nucleotide-bd"/>
</dbReference>
<dbReference type="InterPro" id="IPR013130">
    <property type="entry name" value="Fe3_Rdtase_TM_dom"/>
</dbReference>
<keyword evidence="10" id="KW-0408">Iron</keyword>
<keyword evidence="7" id="KW-0274">FAD</keyword>
<dbReference type="Pfam" id="PF01794">
    <property type="entry name" value="Ferric_reduct"/>
    <property type="match status" value="1"/>
</dbReference>
<evidence type="ECO:0000256" key="1">
    <source>
        <dbReference type="ARBA" id="ARBA00001974"/>
    </source>
</evidence>
<protein>
    <submittedName>
        <fullName evidence="16">Ferric reductase-like transmembrane domain-containing protein</fullName>
    </submittedName>
</protein>
<evidence type="ECO:0000259" key="15">
    <source>
        <dbReference type="PROSITE" id="PS51384"/>
    </source>
</evidence>
<dbReference type="InterPro" id="IPR017938">
    <property type="entry name" value="Riboflavin_synthase-like_b-brl"/>
</dbReference>
<evidence type="ECO:0000256" key="6">
    <source>
        <dbReference type="ARBA" id="ARBA00022723"/>
    </source>
</evidence>
<feature type="transmembrane region" description="Helical" evidence="14">
    <location>
        <begin position="117"/>
        <end position="136"/>
    </location>
</feature>
<dbReference type="Gene3D" id="2.40.30.10">
    <property type="entry name" value="Translation factors"/>
    <property type="match status" value="1"/>
</dbReference>
<evidence type="ECO:0000256" key="3">
    <source>
        <dbReference type="ARBA" id="ARBA00022630"/>
    </source>
</evidence>
<dbReference type="GO" id="GO:0016491">
    <property type="term" value="F:oxidoreductase activity"/>
    <property type="evidence" value="ECO:0007669"/>
    <property type="project" value="UniProtKB-KW"/>
</dbReference>
<name>A0AAJ5VYB7_9MICO</name>
<dbReference type="GO" id="GO:0051537">
    <property type="term" value="F:2 iron, 2 sulfur cluster binding"/>
    <property type="evidence" value="ECO:0007669"/>
    <property type="project" value="UniProtKB-KW"/>
</dbReference>
<keyword evidence="8 14" id="KW-1133">Transmembrane helix</keyword>
<gene>
    <name evidence="16" type="ORF">P0Y48_08515</name>
</gene>
<accession>A0AAJ5VYB7</accession>
<dbReference type="PANTHER" id="PTHR47354">
    <property type="entry name" value="NADH OXIDOREDUCTASE HCR"/>
    <property type="match status" value="1"/>
</dbReference>
<dbReference type="GO" id="GO:0016020">
    <property type="term" value="C:membrane"/>
    <property type="evidence" value="ECO:0007669"/>
    <property type="project" value="UniProtKB-SubCell"/>
</dbReference>
<comment type="subcellular location">
    <subcellularLocation>
        <location evidence="2">Membrane</location>
        <topology evidence="2">Multi-pass membrane protein</topology>
    </subcellularLocation>
</comment>
<evidence type="ECO:0000256" key="14">
    <source>
        <dbReference type="SAM" id="Phobius"/>
    </source>
</evidence>
<keyword evidence="12 14" id="KW-0472">Membrane</keyword>
<keyword evidence="9" id="KW-0560">Oxidoreductase</keyword>
<organism evidence="16 17">
    <name type="scientific">Candidatus Microbacterium phytovorans</name>
    <dbReference type="NCBI Taxonomy" id="3121374"/>
    <lineage>
        <taxon>Bacteria</taxon>
        <taxon>Bacillati</taxon>
        <taxon>Actinomycetota</taxon>
        <taxon>Actinomycetes</taxon>
        <taxon>Micrococcales</taxon>
        <taxon>Microbacteriaceae</taxon>
        <taxon>Microbacterium</taxon>
    </lineage>
</organism>
<evidence type="ECO:0000256" key="11">
    <source>
        <dbReference type="ARBA" id="ARBA00023014"/>
    </source>
</evidence>
<dbReference type="GO" id="GO:0046872">
    <property type="term" value="F:metal ion binding"/>
    <property type="evidence" value="ECO:0007669"/>
    <property type="project" value="UniProtKB-KW"/>
</dbReference>
<feature type="region of interest" description="Disordered" evidence="13">
    <location>
        <begin position="1"/>
        <end position="23"/>
    </location>
</feature>
<evidence type="ECO:0000313" key="17">
    <source>
        <dbReference type="Proteomes" id="UP001213972"/>
    </source>
</evidence>
<keyword evidence="11" id="KW-0411">Iron-sulfur</keyword>
<dbReference type="PROSITE" id="PS51384">
    <property type="entry name" value="FAD_FR"/>
    <property type="match status" value="1"/>
</dbReference>
<evidence type="ECO:0000256" key="9">
    <source>
        <dbReference type="ARBA" id="ARBA00023002"/>
    </source>
</evidence>
<dbReference type="GO" id="GO:0050660">
    <property type="term" value="F:flavin adenine dinucleotide binding"/>
    <property type="evidence" value="ECO:0007669"/>
    <property type="project" value="TreeGrafter"/>
</dbReference>
<feature type="transmembrane region" description="Helical" evidence="14">
    <location>
        <begin position="186"/>
        <end position="207"/>
    </location>
</feature>
<feature type="compositionally biased region" description="Low complexity" evidence="13">
    <location>
        <begin position="9"/>
        <end position="23"/>
    </location>
</feature>
<dbReference type="SUPFAM" id="SSF63380">
    <property type="entry name" value="Riboflavin synthase domain-like"/>
    <property type="match status" value="1"/>
</dbReference>
<feature type="domain" description="FAD-binding FR-type" evidence="15">
    <location>
        <begin position="244"/>
        <end position="344"/>
    </location>
</feature>
<dbReference type="Proteomes" id="UP001213972">
    <property type="component" value="Chromosome"/>
</dbReference>
<feature type="transmembrane region" description="Helical" evidence="14">
    <location>
        <begin position="77"/>
        <end position="96"/>
    </location>
</feature>
<feature type="transmembrane region" description="Helical" evidence="14">
    <location>
        <begin position="37"/>
        <end position="57"/>
    </location>
</feature>
<evidence type="ECO:0000256" key="13">
    <source>
        <dbReference type="SAM" id="MobiDB-lite"/>
    </source>
</evidence>
<feature type="transmembrane region" description="Helical" evidence="14">
    <location>
        <begin position="219"/>
        <end position="239"/>
    </location>
</feature>
<comment type="cofactor">
    <cofactor evidence="1">
        <name>FAD</name>
        <dbReference type="ChEBI" id="CHEBI:57692"/>
    </cofactor>
</comment>
<dbReference type="PANTHER" id="PTHR47354:SF8">
    <property type="entry name" value="1,2-PHENYLACETYL-COA EPOXIDASE, SUBUNIT E"/>
    <property type="match status" value="1"/>
</dbReference>
<keyword evidence="5" id="KW-0001">2Fe-2S</keyword>
<reference evidence="16" key="1">
    <citation type="submission" date="2023-03" db="EMBL/GenBank/DDBJ databases">
        <title>Andean soil-derived lignocellulolytic bacterial consortium as a source of novel taxa and putative plastic-active enzymes.</title>
        <authorList>
            <person name="Diaz-Garcia L."/>
            <person name="Chuvochina M."/>
            <person name="Feuerriegel G."/>
            <person name="Bunk B."/>
            <person name="Sproer C."/>
            <person name="Streit W.R."/>
            <person name="Rodriguez L.M."/>
            <person name="Overmann J."/>
            <person name="Jimenez D.J."/>
        </authorList>
    </citation>
    <scope>NUCLEOTIDE SEQUENCE</scope>
    <source>
        <strain evidence="16">MAG 4610</strain>
    </source>
</reference>
<evidence type="ECO:0000313" key="16">
    <source>
        <dbReference type="EMBL" id="WEK12519.1"/>
    </source>
</evidence>
<evidence type="ECO:0000256" key="4">
    <source>
        <dbReference type="ARBA" id="ARBA00022692"/>
    </source>
</evidence>
<keyword evidence="3" id="KW-0285">Flavoprotein</keyword>
<dbReference type="InterPro" id="IPR017927">
    <property type="entry name" value="FAD-bd_FR_type"/>
</dbReference>
<evidence type="ECO:0000256" key="10">
    <source>
        <dbReference type="ARBA" id="ARBA00023004"/>
    </source>
</evidence>
<keyword evidence="4 14" id="KW-0812">Transmembrane</keyword>
<evidence type="ECO:0000256" key="7">
    <source>
        <dbReference type="ARBA" id="ARBA00022827"/>
    </source>
</evidence>
<feature type="transmembrane region" description="Helical" evidence="14">
    <location>
        <begin position="156"/>
        <end position="174"/>
    </location>
</feature>
<proteinExistence type="predicted"/>
<evidence type="ECO:0000256" key="5">
    <source>
        <dbReference type="ARBA" id="ARBA00022714"/>
    </source>
</evidence>
<evidence type="ECO:0000256" key="8">
    <source>
        <dbReference type="ARBA" id="ARBA00022989"/>
    </source>
</evidence>
<evidence type="ECO:0000256" key="12">
    <source>
        <dbReference type="ARBA" id="ARBA00023136"/>
    </source>
</evidence>
<dbReference type="InterPro" id="IPR050415">
    <property type="entry name" value="MRET"/>
</dbReference>
<keyword evidence="6" id="KW-0479">Metal-binding</keyword>
<sequence length="479" mass="52548">MTTYAEPGLAPSVSPAPTAPLSATADRRRAQRARWRLLAVSVIWGTSLFVVALWVSGGGIQSLLSWDAEALNSLGRITGLVSANLLLYQVLLMARVPLFERGLGRDTITRMHRWTGFWSFWLLMAHIALLAIGYAAQAGLSPLVQLWTFVWDYPGMLLATAGTLLLVLVVVTSIRRARRRLRYESWHLLHLYGYLGVGLAVPHMLWTGADFLANPAATVYWWGVWALTAAAVIVFRVIAPLYRSMRHGIRVVSVERDGRRGVVVRMRGRNLERLGAEGGQFFVWRFLDGPGWTRGNPLSLAATPHGGELVIAARMVGEGTRRLARLAPGTRVLVEGPYGHLTGAARHGRKLLMIGAGAGVAPLLSVLESETFAPGEAVLLTRDHDADDRTRADAVRAIVASRGVRHISLDGPRRTDSSTWMPASHRAWRGSDLLRHAVPGIEDFDVFLCGPDAWMASLRADLRGAGVPRERIHTESFAI</sequence>
<dbReference type="AlphaFoldDB" id="A0AAJ5VYB7"/>